<organism evidence="1">
    <name type="scientific">viral metagenome</name>
    <dbReference type="NCBI Taxonomy" id="1070528"/>
    <lineage>
        <taxon>unclassified sequences</taxon>
        <taxon>metagenomes</taxon>
        <taxon>organismal metagenomes</taxon>
    </lineage>
</organism>
<evidence type="ECO:0000313" key="1">
    <source>
        <dbReference type="EMBL" id="QHT82082.1"/>
    </source>
</evidence>
<sequence>MAIHRFKCSPQLNQHIQAFSQIHQYDEPEQLLTQFEEWFQKEPIKSLVEQEQIYLSRHNYDLPIDVKIFKSIKYYYIKKEKENTEETVKDVPKRSMVRVPKEVLSQMVETLDRAFLADPTFKPSRLFDARDYPEDLPLPMLKKAFNNQYYQMKHKKYGLTLDV</sequence>
<dbReference type="EMBL" id="MN739995">
    <property type="protein sequence ID" value="QHT82082.1"/>
    <property type="molecule type" value="Genomic_DNA"/>
</dbReference>
<name>A0A6C0HN67_9ZZZZ</name>
<protein>
    <submittedName>
        <fullName evidence="1">Uncharacterized protein</fullName>
    </submittedName>
</protein>
<accession>A0A6C0HN67</accession>
<proteinExistence type="predicted"/>
<reference evidence="1" key="1">
    <citation type="journal article" date="2020" name="Nature">
        <title>Giant virus diversity and host interactions through global metagenomics.</title>
        <authorList>
            <person name="Schulz F."/>
            <person name="Roux S."/>
            <person name="Paez-Espino D."/>
            <person name="Jungbluth S."/>
            <person name="Walsh D.A."/>
            <person name="Denef V.J."/>
            <person name="McMahon K.D."/>
            <person name="Konstantinidis K.T."/>
            <person name="Eloe-Fadrosh E.A."/>
            <person name="Kyrpides N.C."/>
            <person name="Woyke T."/>
        </authorList>
    </citation>
    <scope>NUCLEOTIDE SEQUENCE</scope>
    <source>
        <strain evidence="1">GVMAG-M-3300023184-160</strain>
    </source>
</reference>
<dbReference type="AlphaFoldDB" id="A0A6C0HN67"/>